<dbReference type="Proteomes" id="UP000827092">
    <property type="component" value="Unassembled WGS sequence"/>
</dbReference>
<evidence type="ECO:0000313" key="3">
    <source>
        <dbReference type="Proteomes" id="UP000827092"/>
    </source>
</evidence>
<dbReference type="EMBL" id="JAFNEN010006370">
    <property type="protein sequence ID" value="KAG8156039.1"/>
    <property type="molecule type" value="Genomic_DNA"/>
</dbReference>
<comment type="caution">
    <text evidence="2">The sequence shown here is derived from an EMBL/GenBank/DDBJ whole genome shotgun (WGS) entry which is preliminary data.</text>
</comment>
<reference evidence="2 3" key="1">
    <citation type="journal article" date="2022" name="Nat. Ecol. Evol.">
        <title>A masculinizing supergene underlies an exaggerated male reproductive morph in a spider.</title>
        <authorList>
            <person name="Hendrickx F."/>
            <person name="De Corte Z."/>
            <person name="Sonet G."/>
            <person name="Van Belleghem S.M."/>
            <person name="Kostlbacher S."/>
            <person name="Vangestel C."/>
        </authorList>
    </citation>
    <scope>NUCLEOTIDE SEQUENCE [LARGE SCALE GENOMIC DNA]</scope>
    <source>
        <strain evidence="2">W744_W776</strain>
    </source>
</reference>
<sequence length="75" mass="8469">MFLKQYEENKREIEAEERRRFPLEQRLKKFIVGQEGAITNVASVGHDDGGRQLTKQLKDSPDGSGTLTHILNVSG</sequence>
<proteinExistence type="predicted"/>
<gene>
    <name evidence="2" type="ORF">JTE90_008309</name>
</gene>
<keyword evidence="3" id="KW-1185">Reference proteome</keyword>
<organism evidence="2 3">
    <name type="scientific">Oedothorax gibbosus</name>
    <dbReference type="NCBI Taxonomy" id="931172"/>
    <lineage>
        <taxon>Eukaryota</taxon>
        <taxon>Metazoa</taxon>
        <taxon>Ecdysozoa</taxon>
        <taxon>Arthropoda</taxon>
        <taxon>Chelicerata</taxon>
        <taxon>Arachnida</taxon>
        <taxon>Araneae</taxon>
        <taxon>Araneomorphae</taxon>
        <taxon>Entelegynae</taxon>
        <taxon>Araneoidea</taxon>
        <taxon>Linyphiidae</taxon>
        <taxon>Erigoninae</taxon>
        <taxon>Oedothorax</taxon>
    </lineage>
</organism>
<evidence type="ECO:0000256" key="1">
    <source>
        <dbReference type="SAM" id="MobiDB-lite"/>
    </source>
</evidence>
<evidence type="ECO:0000313" key="2">
    <source>
        <dbReference type="EMBL" id="KAG8156039.1"/>
    </source>
</evidence>
<dbReference type="AlphaFoldDB" id="A0AAV6TDM6"/>
<name>A0AAV6TDM6_9ARAC</name>
<feature type="compositionally biased region" description="Polar residues" evidence="1">
    <location>
        <begin position="63"/>
        <end position="75"/>
    </location>
</feature>
<protein>
    <submittedName>
        <fullName evidence="2">Uncharacterized protein</fullName>
    </submittedName>
</protein>
<feature type="region of interest" description="Disordered" evidence="1">
    <location>
        <begin position="55"/>
        <end position="75"/>
    </location>
</feature>
<accession>A0AAV6TDM6</accession>